<keyword evidence="3" id="KW-0732">Signal</keyword>
<dbReference type="EMBL" id="CAJNRG010002129">
    <property type="protein sequence ID" value="CAF2043755.1"/>
    <property type="molecule type" value="Genomic_DNA"/>
</dbReference>
<evidence type="ECO:0000256" key="1">
    <source>
        <dbReference type="SAM" id="MobiDB-lite"/>
    </source>
</evidence>
<dbReference type="EMBL" id="CAJOBF010001763">
    <property type="protein sequence ID" value="CAF3981413.1"/>
    <property type="molecule type" value="Genomic_DNA"/>
</dbReference>
<proteinExistence type="predicted"/>
<keyword evidence="2" id="KW-0472">Membrane</keyword>
<feature type="region of interest" description="Disordered" evidence="1">
    <location>
        <begin position="88"/>
        <end position="130"/>
    </location>
</feature>
<evidence type="ECO:0000256" key="3">
    <source>
        <dbReference type="SAM" id="SignalP"/>
    </source>
</evidence>
<gene>
    <name evidence="5" type="ORF">UXM345_LOCUS15066</name>
    <name evidence="4" type="ORF">XDN619_LOCUS7209</name>
</gene>
<feature type="chain" id="PRO_5035610061" evidence="3">
    <location>
        <begin position="20"/>
        <end position="130"/>
    </location>
</feature>
<feature type="signal peptide" evidence="3">
    <location>
        <begin position="1"/>
        <end position="19"/>
    </location>
</feature>
<accession>A0A816P4I8</accession>
<reference evidence="4" key="1">
    <citation type="submission" date="2021-02" db="EMBL/GenBank/DDBJ databases">
        <authorList>
            <person name="Nowell W R."/>
        </authorList>
    </citation>
    <scope>NUCLEOTIDE SEQUENCE</scope>
</reference>
<keyword evidence="2" id="KW-0812">Transmembrane</keyword>
<keyword evidence="2" id="KW-1133">Transmembrane helix</keyword>
<comment type="caution">
    <text evidence="4">The sequence shown here is derived from an EMBL/GenBank/DDBJ whole genome shotgun (WGS) entry which is preliminary data.</text>
</comment>
<protein>
    <submittedName>
        <fullName evidence="4">Uncharacterized protein</fullName>
    </submittedName>
</protein>
<sequence length="130" mass="14459">MKEFYIYIILVTLISLCAARVTSRSKSSSGSVSDPIIAAIVLSSVFGFVIIVILIIYCKNKFNKRMGVLPMQSNAPVYGQENLYAPPSYKLPPYDQPSAYPQPPPYGQPSAYSQPPPYPSPFYQENQQKS</sequence>
<evidence type="ECO:0000313" key="6">
    <source>
        <dbReference type="Proteomes" id="UP000663887"/>
    </source>
</evidence>
<organism evidence="4 6">
    <name type="scientific">Rotaria magnacalcarata</name>
    <dbReference type="NCBI Taxonomy" id="392030"/>
    <lineage>
        <taxon>Eukaryota</taxon>
        <taxon>Metazoa</taxon>
        <taxon>Spiralia</taxon>
        <taxon>Gnathifera</taxon>
        <taxon>Rotifera</taxon>
        <taxon>Eurotatoria</taxon>
        <taxon>Bdelloidea</taxon>
        <taxon>Philodinida</taxon>
        <taxon>Philodinidae</taxon>
        <taxon>Rotaria</taxon>
    </lineage>
</organism>
<feature type="transmembrane region" description="Helical" evidence="2">
    <location>
        <begin position="35"/>
        <end position="57"/>
    </location>
</feature>
<dbReference type="AlphaFoldDB" id="A0A816P4I8"/>
<dbReference type="Proteomes" id="UP000663842">
    <property type="component" value="Unassembled WGS sequence"/>
</dbReference>
<evidence type="ECO:0000313" key="4">
    <source>
        <dbReference type="EMBL" id="CAF2043755.1"/>
    </source>
</evidence>
<evidence type="ECO:0000313" key="5">
    <source>
        <dbReference type="EMBL" id="CAF3981413.1"/>
    </source>
</evidence>
<evidence type="ECO:0000256" key="2">
    <source>
        <dbReference type="SAM" id="Phobius"/>
    </source>
</evidence>
<name>A0A816P4I8_9BILA</name>
<dbReference type="Proteomes" id="UP000663887">
    <property type="component" value="Unassembled WGS sequence"/>
</dbReference>